<reference evidence="1" key="1">
    <citation type="submission" date="2022-04" db="EMBL/GenBank/DDBJ databases">
        <title>Carnegiea gigantea Genome sequencing and assembly v2.</title>
        <authorList>
            <person name="Copetti D."/>
            <person name="Sanderson M.J."/>
            <person name="Burquez A."/>
            <person name="Wojciechowski M.F."/>
        </authorList>
    </citation>
    <scope>NUCLEOTIDE SEQUENCE</scope>
    <source>
        <strain evidence="1">SGP5-SGP5p</strain>
        <tissue evidence="1">Aerial part</tissue>
    </source>
</reference>
<sequence length="345" mass="39151">MDFLKFGDHNSSWFHRKNHIEVLKDARGTLCSKPEELEDIVMTHFDKLFSSSNPSNWVRKANIRRAVNHIEVLKDARGTLCSKPEELEDIVMTHFDKLFSSSNPSNWATFLPVDAAIIKNIPLCNTWPPDPFSWHFSPSGELTVRSAHDFIQHIKMKAPRVEGSSEAAASSWKPPAACLMKINFDDTQLDQFYKSSICTRAAVKSEIYHGPSSSSAQSIVTASQKLDKHTLLTEEVAAIQILCGTHSQMPRSQVHTSPSMTSIKGDVTNQLEKEINGGHRDEENCANDNQQRLRRDSRELSVFPLKQRSINQAGYVEEIHELSKEAQNMIETQHLMLRIEIFKIR</sequence>
<dbReference type="AlphaFoldDB" id="A0A9Q1QRB8"/>
<dbReference type="EMBL" id="JAKOGI010000021">
    <property type="protein sequence ID" value="KAJ8449475.1"/>
    <property type="molecule type" value="Genomic_DNA"/>
</dbReference>
<accession>A0A9Q1QRB8</accession>
<proteinExistence type="predicted"/>
<organism evidence="1 2">
    <name type="scientific">Carnegiea gigantea</name>
    <dbReference type="NCBI Taxonomy" id="171969"/>
    <lineage>
        <taxon>Eukaryota</taxon>
        <taxon>Viridiplantae</taxon>
        <taxon>Streptophyta</taxon>
        <taxon>Embryophyta</taxon>
        <taxon>Tracheophyta</taxon>
        <taxon>Spermatophyta</taxon>
        <taxon>Magnoliopsida</taxon>
        <taxon>eudicotyledons</taxon>
        <taxon>Gunneridae</taxon>
        <taxon>Pentapetalae</taxon>
        <taxon>Caryophyllales</taxon>
        <taxon>Cactineae</taxon>
        <taxon>Cactaceae</taxon>
        <taxon>Cactoideae</taxon>
        <taxon>Echinocereeae</taxon>
        <taxon>Carnegiea</taxon>
    </lineage>
</organism>
<gene>
    <name evidence="1" type="ORF">Cgig2_002272</name>
</gene>
<comment type="caution">
    <text evidence="1">The sequence shown here is derived from an EMBL/GenBank/DDBJ whole genome shotgun (WGS) entry which is preliminary data.</text>
</comment>
<evidence type="ECO:0000313" key="2">
    <source>
        <dbReference type="Proteomes" id="UP001153076"/>
    </source>
</evidence>
<keyword evidence="2" id="KW-1185">Reference proteome</keyword>
<evidence type="ECO:0000313" key="1">
    <source>
        <dbReference type="EMBL" id="KAJ8449475.1"/>
    </source>
</evidence>
<protein>
    <submittedName>
        <fullName evidence="1">Uncharacterized protein</fullName>
    </submittedName>
</protein>
<dbReference type="Proteomes" id="UP001153076">
    <property type="component" value="Unassembled WGS sequence"/>
</dbReference>
<name>A0A9Q1QRB8_9CARY</name>